<dbReference type="AlphaFoldDB" id="A0A923HDP6"/>
<organism evidence="4 5">
    <name type="scientific">Undibacterium jejuense</name>
    <dbReference type="NCBI Taxonomy" id="1344949"/>
    <lineage>
        <taxon>Bacteria</taxon>
        <taxon>Pseudomonadati</taxon>
        <taxon>Pseudomonadota</taxon>
        <taxon>Betaproteobacteria</taxon>
        <taxon>Burkholderiales</taxon>
        <taxon>Oxalobacteraceae</taxon>
        <taxon>Undibacterium</taxon>
    </lineage>
</organism>
<comment type="caution">
    <text evidence="4">The sequence shown here is derived from an EMBL/GenBank/DDBJ whole genome shotgun (WGS) entry which is preliminary data.</text>
</comment>
<evidence type="ECO:0000313" key="5">
    <source>
        <dbReference type="Proteomes" id="UP000634011"/>
    </source>
</evidence>
<keyword evidence="5" id="KW-1185">Reference proteome</keyword>
<evidence type="ECO:0000259" key="2">
    <source>
        <dbReference type="Pfam" id="PF04183"/>
    </source>
</evidence>
<protein>
    <submittedName>
        <fullName evidence="4">IucA/IucC family siderophore biosynthesis protein</fullName>
    </submittedName>
</protein>
<sequence>MNAILNLPVKSNGLAGDISNGSIHEKARKKSLHRLLQALLREGFLNRQDLVTAGDTSWLPLWSKKRMLRMEGLQLGRAGHCHIGGAIALHQSGKIPHIIDTSSELLSVLNTENTEYSAQAQQRLQTELENSVENDILCHQYRQEWSASLLKQILQAGQTSLWTTIVNDSNAITNHSALFFEQWGCIGHPFHPGHKSKTGLNAEQVLAYSPEFQPQLDLVIGAIKASVARISSVHPDFSYTQWMAIQYPTEMSIWFESLIKRGLPTDAWLPLPIHPYQAEHVLPEKFAAEIRAGLLLIETDFPRLRTSPTMSFRTVASSNNHLAPHLKLPLSLQLTSAQRTVSPKATIMGPRVSRLLRELIRRENGFDETLDILAEEVGLHFIDPNDDADRARHLSILFRENPMTRIQPGHLSVPVAALFADSPINGKAFVTELVASAFGDDGNGALSYFHDYSNIVLQASLSAYLIYGIAFEAHQQNSLVLLNKNGTVAQLLLRDFGDIRIYTPMLHSQGLQLENHQADHILFDDPNIVREKFLHTTMLCHLAELAVLLARSYSQHEDAYWQILYDNSAKIFEHVRHRCDPQRWEKERQAVMFEDWPVKSLLRMRLNDTVDDICLTMPNPLALFSVN</sequence>
<dbReference type="GO" id="GO:0016881">
    <property type="term" value="F:acid-amino acid ligase activity"/>
    <property type="evidence" value="ECO:0007669"/>
    <property type="project" value="UniProtKB-ARBA"/>
</dbReference>
<comment type="similarity">
    <text evidence="1">Belongs to the IucA/IucC family.</text>
</comment>
<dbReference type="Pfam" id="PF06276">
    <property type="entry name" value="FhuF"/>
    <property type="match status" value="1"/>
</dbReference>
<name>A0A923HDP6_9BURK</name>
<dbReference type="InterPro" id="IPR007310">
    <property type="entry name" value="Aerobactin_biosyn_IucA/IucC_N"/>
</dbReference>
<reference evidence="4" key="1">
    <citation type="submission" date="2020-08" db="EMBL/GenBank/DDBJ databases">
        <title>Novel species isolated from subtropical streams in China.</title>
        <authorList>
            <person name="Lu H."/>
        </authorList>
    </citation>
    <scope>NUCLEOTIDE SEQUENCE</scope>
    <source>
        <strain evidence="4">KACC 12607</strain>
    </source>
</reference>
<dbReference type="Gene3D" id="1.10.510.40">
    <property type="match status" value="1"/>
</dbReference>
<dbReference type="EMBL" id="JACOFV010000006">
    <property type="protein sequence ID" value="MBC3862126.1"/>
    <property type="molecule type" value="Genomic_DNA"/>
</dbReference>
<evidence type="ECO:0000256" key="1">
    <source>
        <dbReference type="ARBA" id="ARBA00007832"/>
    </source>
</evidence>
<dbReference type="PANTHER" id="PTHR34384">
    <property type="entry name" value="L-2,3-DIAMINOPROPANOATE--CITRATE LIGASE"/>
    <property type="match status" value="1"/>
</dbReference>
<evidence type="ECO:0000313" key="4">
    <source>
        <dbReference type="EMBL" id="MBC3862126.1"/>
    </source>
</evidence>
<dbReference type="PANTHER" id="PTHR34384:SF5">
    <property type="entry name" value="L-2,3-DIAMINOPROPANOATE--CITRATE LIGASE"/>
    <property type="match status" value="1"/>
</dbReference>
<gene>
    <name evidence="4" type="ORF">H8K32_08465</name>
</gene>
<accession>A0A923HDP6</accession>
<dbReference type="InterPro" id="IPR022770">
    <property type="entry name" value="IucA/IucC-like_C"/>
</dbReference>
<dbReference type="InterPro" id="IPR037455">
    <property type="entry name" value="LucA/IucC-like"/>
</dbReference>
<dbReference type="RefSeq" id="WP_186912040.1">
    <property type="nucleotide sequence ID" value="NZ_JACOFV010000006.1"/>
</dbReference>
<feature type="domain" description="Aerobactin siderophore biosynthesis IucA/IucC N-terminal" evidence="2">
    <location>
        <begin position="177"/>
        <end position="420"/>
    </location>
</feature>
<evidence type="ECO:0000259" key="3">
    <source>
        <dbReference type="Pfam" id="PF06276"/>
    </source>
</evidence>
<dbReference type="Pfam" id="PF04183">
    <property type="entry name" value="IucA_IucC"/>
    <property type="match status" value="1"/>
</dbReference>
<dbReference type="GO" id="GO:0019290">
    <property type="term" value="P:siderophore biosynthetic process"/>
    <property type="evidence" value="ECO:0007669"/>
    <property type="project" value="InterPro"/>
</dbReference>
<feature type="domain" description="Aerobactin siderophore biosynthesis IucA/IucC-like C-terminal" evidence="3">
    <location>
        <begin position="448"/>
        <end position="609"/>
    </location>
</feature>
<proteinExistence type="inferred from homology"/>
<dbReference type="Proteomes" id="UP000634011">
    <property type="component" value="Unassembled WGS sequence"/>
</dbReference>